<feature type="domain" description="5'-Nucleotidase C-terminal" evidence="14">
    <location>
        <begin position="517"/>
        <end position="705"/>
    </location>
</feature>
<dbReference type="Pfam" id="PF00395">
    <property type="entry name" value="SLH"/>
    <property type="match status" value="1"/>
</dbReference>
<dbReference type="NCBIfam" id="NF006938">
    <property type="entry name" value="PRK09420.1"/>
    <property type="match status" value="1"/>
</dbReference>
<dbReference type="PANTHER" id="PTHR11575">
    <property type="entry name" value="5'-NUCLEOTIDASE-RELATED"/>
    <property type="match status" value="1"/>
</dbReference>
<protein>
    <submittedName>
        <fullName evidence="15">2',3'-cyclic-nucleotide 2'-phosphodiesterase</fullName>
    </submittedName>
</protein>
<evidence type="ECO:0000313" key="16">
    <source>
        <dbReference type="Proteomes" id="UP000321901"/>
    </source>
</evidence>
<dbReference type="InterPro" id="IPR041827">
    <property type="entry name" value="CpdB_N"/>
</dbReference>
<organism evidence="15 16">
    <name type="scientific">Sporosarcina luteola</name>
    <dbReference type="NCBI Taxonomy" id="582850"/>
    <lineage>
        <taxon>Bacteria</taxon>
        <taxon>Bacillati</taxon>
        <taxon>Bacillota</taxon>
        <taxon>Bacilli</taxon>
        <taxon>Bacillales</taxon>
        <taxon>Caryophanaceae</taxon>
        <taxon>Sporosarcina</taxon>
    </lineage>
</organism>
<feature type="domain" description="SLH" evidence="13">
    <location>
        <begin position="60"/>
        <end position="99"/>
    </location>
</feature>
<dbReference type="EMBL" id="BJYL01000010">
    <property type="protein sequence ID" value="GEN82516.1"/>
    <property type="molecule type" value="Genomic_DNA"/>
</dbReference>
<evidence type="ECO:0000256" key="4">
    <source>
        <dbReference type="ARBA" id="ARBA00004196"/>
    </source>
</evidence>
<comment type="cofactor">
    <cofactor evidence="3">
        <name>a divalent metal cation</name>
        <dbReference type="ChEBI" id="CHEBI:60240"/>
    </cofactor>
</comment>
<evidence type="ECO:0000256" key="6">
    <source>
        <dbReference type="ARBA" id="ARBA00022723"/>
    </source>
</evidence>
<dbReference type="Gene3D" id="3.90.780.10">
    <property type="entry name" value="5'-Nucleotidase, C-terminal domain"/>
    <property type="match status" value="1"/>
</dbReference>
<name>A0A511Z4Z5_9BACL</name>
<comment type="caution">
    <text evidence="15">The sequence shown here is derived from an EMBL/GenBank/DDBJ whole genome shotgun (WGS) entry which is preliminary data.</text>
</comment>
<evidence type="ECO:0000256" key="2">
    <source>
        <dbReference type="ARBA" id="ARBA00001730"/>
    </source>
</evidence>
<gene>
    <name evidence="15" type="primary">yfkN</name>
    <name evidence="15" type="ORF">SLU01_08280</name>
</gene>
<dbReference type="GO" id="GO:0008254">
    <property type="term" value="F:3'-nucleotidase activity"/>
    <property type="evidence" value="ECO:0007669"/>
    <property type="project" value="UniProtKB-EC"/>
</dbReference>
<dbReference type="InterPro" id="IPR001119">
    <property type="entry name" value="SLH_dom"/>
</dbReference>
<dbReference type="GO" id="GO:0030288">
    <property type="term" value="C:outer membrane-bounded periplasmic space"/>
    <property type="evidence" value="ECO:0007669"/>
    <property type="project" value="TreeGrafter"/>
</dbReference>
<sequence>MSFIRKAGMWIAVMALAFSGFSLTTVANAAGSQEVTRGEFVAAVVEALAFELGDGSTSEFTDVDEKLAPIVEAAQLHGLVKGATSTEFKPNEKLTREHAFLIASRAVKTDEVYPVDLLDRFNDKSDFKTEEPEELAKSVGLDLLRGYEDGSAKPQQIVTKGQVKKIIERLLAVANAAPEIEEPSKDSVALRILGTSDLHTNFVNYDYYQDKPTNEFGLAKTALLIDEARAENPNNLLFDNGDLIQGTPLGGYKVNVDPLEKGELHPALAALQALDFDASTLGNHEFNYGLDYLDVVLEEAPFPILNANVYDATTGENRYTPYVIMEQEVVDGNGAAHKLNVGVIGVVAPGIMRWDRSHLEGKVTAEDAADTVEKFVPEMKEAGADIIVVLSHSGMGDEIHTKGEDDVVYQISQIEGIDAILTGHNHSVFPGDYADLKNVDSENGTVNGTPVVMPGKFGSHLGVMDLVLEKDGENWNVISGKGSLREIDTESDKASEKVIEAVKEAHEGTIEYVRSPVGKTTSAITSYFSLVKDDPSIQIVTNAQKWYVEEQVKGTEFENIPVLSSGAPFKAGGRNGANYYTDIPTGEIAIKNVADLYVYDNTVSALVMTGADVKEWLEMSAGQFNQIDPKSTEQQDLINAEFRTYNFDVIDGVTYEIDVTQPAKYDYAGETINEDANRIVNLQYEGKEIDPEQKFLIVTNNYRASSNFPGVRNATDKIEYAYENREAIMDYMIAEETIDPSADGNWKFVPVEGDVNVVFETSAKAQEFLPKDSGIEFVGPTKDGFANFSLQFK</sequence>
<keyword evidence="8" id="KW-0547">Nucleotide-binding</keyword>
<dbReference type="PRINTS" id="PR01607">
    <property type="entry name" value="APYRASEFAMLY"/>
</dbReference>
<dbReference type="SUPFAM" id="SSF55816">
    <property type="entry name" value="5'-nucleotidase (syn. UDP-sugar hydrolase), C-terminal domain"/>
    <property type="match status" value="1"/>
</dbReference>
<evidence type="ECO:0000256" key="3">
    <source>
        <dbReference type="ARBA" id="ARBA00001968"/>
    </source>
</evidence>
<keyword evidence="9" id="KW-0378">Hydrolase</keyword>
<dbReference type="PANTHER" id="PTHR11575:SF6">
    <property type="entry name" value="2',3'-CYCLIC-NUCLEOTIDE 2'-PHOSPHODIESTERASE_3'-NUCLEOTIDASE"/>
    <property type="match status" value="1"/>
</dbReference>
<feature type="chain" id="PRO_5022023997" evidence="11">
    <location>
        <begin position="30"/>
        <end position="793"/>
    </location>
</feature>
<evidence type="ECO:0000256" key="8">
    <source>
        <dbReference type="ARBA" id="ARBA00022741"/>
    </source>
</evidence>
<dbReference type="GO" id="GO:0000166">
    <property type="term" value="F:nucleotide binding"/>
    <property type="evidence" value="ECO:0007669"/>
    <property type="project" value="UniProtKB-KW"/>
</dbReference>
<dbReference type="InterPro" id="IPR008334">
    <property type="entry name" value="5'-Nucleotdase_C"/>
</dbReference>
<evidence type="ECO:0000259" key="13">
    <source>
        <dbReference type="Pfam" id="PF00395"/>
    </source>
</evidence>
<dbReference type="RefSeq" id="WP_246110867.1">
    <property type="nucleotide sequence ID" value="NZ_BJYL01000010.1"/>
</dbReference>
<proteinExistence type="inferred from homology"/>
<evidence type="ECO:0000256" key="5">
    <source>
        <dbReference type="ARBA" id="ARBA00006654"/>
    </source>
</evidence>
<evidence type="ECO:0000256" key="10">
    <source>
        <dbReference type="ARBA" id="ARBA00023268"/>
    </source>
</evidence>
<dbReference type="Gene3D" id="3.60.21.10">
    <property type="match status" value="1"/>
</dbReference>
<dbReference type="InterPro" id="IPR006146">
    <property type="entry name" value="5'-Nucleotdase_CS"/>
</dbReference>
<dbReference type="SUPFAM" id="SSF56300">
    <property type="entry name" value="Metallo-dependent phosphatases"/>
    <property type="match status" value="1"/>
</dbReference>
<comment type="subcellular location">
    <subcellularLocation>
        <location evidence="4">Cell envelope</location>
    </subcellularLocation>
</comment>
<keyword evidence="6" id="KW-0479">Metal-binding</keyword>
<comment type="similarity">
    <text evidence="5">Belongs to the 5'-nucleotidase family.</text>
</comment>
<keyword evidence="7 11" id="KW-0732">Signal</keyword>
<evidence type="ECO:0000256" key="1">
    <source>
        <dbReference type="ARBA" id="ARBA00000527"/>
    </source>
</evidence>
<dbReference type="InterPro" id="IPR006179">
    <property type="entry name" value="5_nucleotidase/apyrase"/>
</dbReference>
<evidence type="ECO:0000259" key="14">
    <source>
        <dbReference type="Pfam" id="PF02872"/>
    </source>
</evidence>
<dbReference type="GO" id="GO:0008663">
    <property type="term" value="F:2',3'-cyclic-nucleotide 2'-phosphodiesterase activity"/>
    <property type="evidence" value="ECO:0007669"/>
    <property type="project" value="UniProtKB-EC"/>
</dbReference>
<evidence type="ECO:0000313" key="15">
    <source>
        <dbReference type="EMBL" id="GEN82516.1"/>
    </source>
</evidence>
<dbReference type="CDD" id="cd07410">
    <property type="entry name" value="MPP_CpdB_N"/>
    <property type="match status" value="1"/>
</dbReference>
<evidence type="ECO:0000256" key="7">
    <source>
        <dbReference type="ARBA" id="ARBA00022729"/>
    </source>
</evidence>
<feature type="signal peptide" evidence="11">
    <location>
        <begin position="1"/>
        <end position="29"/>
    </location>
</feature>
<dbReference type="InterPro" id="IPR036907">
    <property type="entry name" value="5'-Nucleotdase_C_sf"/>
</dbReference>
<comment type="catalytic activity">
    <reaction evidence="1">
        <text>a ribonucleoside 3'-phosphate + H2O = a ribonucleoside + phosphate</text>
        <dbReference type="Rhea" id="RHEA:10144"/>
        <dbReference type="ChEBI" id="CHEBI:13197"/>
        <dbReference type="ChEBI" id="CHEBI:15377"/>
        <dbReference type="ChEBI" id="CHEBI:18254"/>
        <dbReference type="ChEBI" id="CHEBI:43474"/>
        <dbReference type="EC" id="3.1.3.6"/>
    </reaction>
</comment>
<evidence type="ECO:0000256" key="9">
    <source>
        <dbReference type="ARBA" id="ARBA00022801"/>
    </source>
</evidence>
<dbReference type="Pfam" id="PF02872">
    <property type="entry name" value="5_nucleotid_C"/>
    <property type="match status" value="1"/>
</dbReference>
<dbReference type="AlphaFoldDB" id="A0A511Z4Z5"/>
<evidence type="ECO:0000259" key="12">
    <source>
        <dbReference type="Pfam" id="PF00149"/>
    </source>
</evidence>
<reference evidence="15 16" key="1">
    <citation type="submission" date="2019-07" db="EMBL/GenBank/DDBJ databases">
        <title>Whole genome shotgun sequence of Sporosarcina luteola NBRC 105378.</title>
        <authorList>
            <person name="Hosoyama A."/>
            <person name="Uohara A."/>
            <person name="Ohji S."/>
            <person name="Ichikawa N."/>
        </authorList>
    </citation>
    <scope>NUCLEOTIDE SEQUENCE [LARGE SCALE GENOMIC DNA]</scope>
    <source>
        <strain evidence="15 16">NBRC 105378</strain>
    </source>
</reference>
<dbReference type="Pfam" id="PF00149">
    <property type="entry name" value="Metallophos"/>
    <property type="match status" value="1"/>
</dbReference>
<keyword evidence="16" id="KW-1185">Reference proteome</keyword>
<dbReference type="GO" id="GO:0009166">
    <property type="term" value="P:nucleotide catabolic process"/>
    <property type="evidence" value="ECO:0007669"/>
    <property type="project" value="InterPro"/>
</dbReference>
<evidence type="ECO:0000256" key="11">
    <source>
        <dbReference type="SAM" id="SignalP"/>
    </source>
</evidence>
<feature type="domain" description="Calcineurin-like phosphoesterase" evidence="12">
    <location>
        <begin position="190"/>
        <end position="427"/>
    </location>
</feature>
<dbReference type="PROSITE" id="PS00786">
    <property type="entry name" value="5_NUCLEOTIDASE_2"/>
    <property type="match status" value="1"/>
</dbReference>
<dbReference type="Proteomes" id="UP000321901">
    <property type="component" value="Unassembled WGS sequence"/>
</dbReference>
<accession>A0A511Z4Z5</accession>
<dbReference type="InterPro" id="IPR004843">
    <property type="entry name" value="Calcineurin-like_PHP"/>
</dbReference>
<dbReference type="GO" id="GO:0046872">
    <property type="term" value="F:metal ion binding"/>
    <property type="evidence" value="ECO:0007669"/>
    <property type="project" value="UniProtKB-KW"/>
</dbReference>
<dbReference type="InterPro" id="IPR029052">
    <property type="entry name" value="Metallo-depent_PP-like"/>
</dbReference>
<comment type="catalytic activity">
    <reaction evidence="2">
        <text>a nucleoside 2',3'-cyclic phosphate + H2O = a nucleoside 3'-phosphate + H(+)</text>
        <dbReference type="Rhea" id="RHEA:19621"/>
        <dbReference type="ChEBI" id="CHEBI:15377"/>
        <dbReference type="ChEBI" id="CHEBI:15378"/>
        <dbReference type="ChEBI" id="CHEBI:66949"/>
        <dbReference type="ChEBI" id="CHEBI:66954"/>
        <dbReference type="EC" id="3.1.4.16"/>
    </reaction>
</comment>
<keyword evidence="10" id="KW-0511">Multifunctional enzyme</keyword>